<accession>A0A9P5PVG4</accession>
<dbReference type="PANTHER" id="PTHR15396">
    <property type="entry name" value="RIBONUCLEASE P PROTEIN SUBUNIT P40"/>
    <property type="match status" value="1"/>
</dbReference>
<dbReference type="GO" id="GO:0001682">
    <property type="term" value="P:tRNA 5'-leader removal"/>
    <property type="evidence" value="ECO:0007669"/>
    <property type="project" value="InterPro"/>
</dbReference>
<dbReference type="Proteomes" id="UP000772434">
    <property type="component" value="Unassembled WGS sequence"/>
</dbReference>
<proteinExistence type="predicted"/>
<dbReference type="OrthoDB" id="63112at2759"/>
<dbReference type="AlphaFoldDB" id="A0A9P5PVG4"/>
<name>A0A9P5PVG4_9AGAR</name>
<evidence type="ECO:0000313" key="2">
    <source>
        <dbReference type="Proteomes" id="UP000772434"/>
    </source>
</evidence>
<reference evidence="1" key="1">
    <citation type="submission" date="2020-11" db="EMBL/GenBank/DDBJ databases">
        <authorList>
            <consortium name="DOE Joint Genome Institute"/>
            <person name="Ahrendt S."/>
            <person name="Riley R."/>
            <person name="Andreopoulos W."/>
            <person name="Labutti K."/>
            <person name="Pangilinan J."/>
            <person name="Ruiz-Duenas F.J."/>
            <person name="Barrasa J.M."/>
            <person name="Sanchez-Garcia M."/>
            <person name="Camarero S."/>
            <person name="Miyauchi S."/>
            <person name="Serrano A."/>
            <person name="Linde D."/>
            <person name="Babiker R."/>
            <person name="Drula E."/>
            <person name="Ayuso-Fernandez I."/>
            <person name="Pacheco R."/>
            <person name="Padilla G."/>
            <person name="Ferreira P."/>
            <person name="Barriuso J."/>
            <person name="Kellner H."/>
            <person name="Castanera R."/>
            <person name="Alfaro M."/>
            <person name="Ramirez L."/>
            <person name="Pisabarro A.G."/>
            <person name="Kuo A."/>
            <person name="Tritt A."/>
            <person name="Lipzen A."/>
            <person name="He G."/>
            <person name="Yan M."/>
            <person name="Ng V."/>
            <person name="Cullen D."/>
            <person name="Martin F."/>
            <person name="Rosso M.-N."/>
            <person name="Henrissat B."/>
            <person name="Hibbett D."/>
            <person name="Martinez A.T."/>
            <person name="Grigoriev I.V."/>
        </authorList>
    </citation>
    <scope>NUCLEOTIDE SEQUENCE</scope>
    <source>
        <strain evidence="1">AH 40177</strain>
    </source>
</reference>
<dbReference type="GO" id="GO:0000447">
    <property type="term" value="P:endonucleolytic cleavage in ITS1 to separate SSU-rRNA from 5.8S rRNA and LSU-rRNA from tricistronic rRNA transcript (SSU-rRNA, 5.8S rRNA, LSU-rRNA)"/>
    <property type="evidence" value="ECO:0007669"/>
    <property type="project" value="TreeGrafter"/>
</dbReference>
<dbReference type="EMBL" id="JADNRY010000019">
    <property type="protein sequence ID" value="KAF9073206.1"/>
    <property type="molecule type" value="Genomic_DNA"/>
</dbReference>
<organism evidence="1 2">
    <name type="scientific">Rhodocollybia butyracea</name>
    <dbReference type="NCBI Taxonomy" id="206335"/>
    <lineage>
        <taxon>Eukaryota</taxon>
        <taxon>Fungi</taxon>
        <taxon>Dikarya</taxon>
        <taxon>Basidiomycota</taxon>
        <taxon>Agaricomycotina</taxon>
        <taxon>Agaricomycetes</taxon>
        <taxon>Agaricomycetidae</taxon>
        <taxon>Agaricales</taxon>
        <taxon>Marasmiineae</taxon>
        <taxon>Omphalotaceae</taxon>
        <taxon>Rhodocollybia</taxon>
    </lineage>
</organism>
<dbReference type="GO" id="GO:0004526">
    <property type="term" value="F:ribonuclease P activity"/>
    <property type="evidence" value="ECO:0007669"/>
    <property type="project" value="TreeGrafter"/>
</dbReference>
<dbReference type="GO" id="GO:0030681">
    <property type="term" value="C:multimeric ribonuclease P complex"/>
    <property type="evidence" value="ECO:0007669"/>
    <property type="project" value="TreeGrafter"/>
</dbReference>
<comment type="caution">
    <text evidence="1">The sequence shown here is derived from an EMBL/GenBank/DDBJ whole genome shotgun (WGS) entry which is preliminary data.</text>
</comment>
<dbReference type="InterPro" id="IPR013893">
    <property type="entry name" value="RNase_P_Rpp40"/>
</dbReference>
<sequence length="411" mass="45723">MSFDHCRVEISAGLSFEDTKIKNLARSHPFTQQLDLIFPSNTVFQNALETSLKAPQYVKLQLSLSKIVADNASFIQKYATQSGISFLSAGSGPKFSTQEEDVWCIDHRGVLTLSVCKDTYDALGLAGKRVAFGKGKAKQGDGRHVISIPLYTKEAESTKVRAQREAAFKRWEERRTREVGSPLWNVLAFSESLSAEDLETTLRNLATDRDKIYFETIQVQCQNNVSTDIHIPIVQLTLRPQGKDASAKEEVEDWYETIEELFEWVGMAGFGATRLKANDRVDPFVAVYDPPSPSRVGNVTHMRWSGFIGPSFVQSLIGTITHQLSQSPPTDCLDFISLTSHACIWSPVSYISPKVQQGAMNVIPPLRDPTREVEDSWCLIMTSGHVGEKEGENSCAWVLAESVGKHDARFG</sequence>
<protein>
    <submittedName>
        <fullName evidence="1">Ribonuclease P 40kDa subunit-domain-containing protein</fullName>
    </submittedName>
</protein>
<dbReference type="GO" id="GO:0000171">
    <property type="term" value="F:ribonuclease MRP activity"/>
    <property type="evidence" value="ECO:0007669"/>
    <property type="project" value="TreeGrafter"/>
</dbReference>
<evidence type="ECO:0000313" key="1">
    <source>
        <dbReference type="EMBL" id="KAF9073206.1"/>
    </source>
</evidence>
<keyword evidence="2" id="KW-1185">Reference proteome</keyword>
<dbReference type="GO" id="GO:0000172">
    <property type="term" value="C:ribonuclease MRP complex"/>
    <property type="evidence" value="ECO:0007669"/>
    <property type="project" value="TreeGrafter"/>
</dbReference>
<gene>
    <name evidence="1" type="ORF">BDP27DRAFT_1319046</name>
</gene>
<dbReference type="PANTHER" id="PTHR15396:SF1">
    <property type="entry name" value="RIBONUCLEASE P PROTEIN SUBUNIT P40"/>
    <property type="match status" value="1"/>
</dbReference>
<dbReference type="Pfam" id="PF08584">
    <property type="entry name" value="Ribonuc_P_40"/>
    <property type="match status" value="1"/>
</dbReference>